<dbReference type="GO" id="GO:0005886">
    <property type="term" value="C:plasma membrane"/>
    <property type="evidence" value="ECO:0007669"/>
    <property type="project" value="UniProtKB-SubCell"/>
</dbReference>
<feature type="transmembrane region" description="Helical" evidence="8">
    <location>
        <begin position="144"/>
        <end position="168"/>
    </location>
</feature>
<dbReference type="GO" id="GO:0033214">
    <property type="term" value="P:siderophore-iron import into cell"/>
    <property type="evidence" value="ECO:0007669"/>
    <property type="project" value="TreeGrafter"/>
</dbReference>
<feature type="transmembrane region" description="Helical" evidence="8">
    <location>
        <begin position="302"/>
        <end position="324"/>
    </location>
</feature>
<reference evidence="10" key="1">
    <citation type="submission" date="2017-11" db="EMBL/GenBank/DDBJ databases">
        <authorList>
            <person name="Kuznetsova I."/>
            <person name="Sazanova A."/>
            <person name="Chirak E."/>
            <person name="Safronova V."/>
            <person name="Willems A."/>
        </authorList>
    </citation>
    <scope>NUCLEOTIDE SEQUENCE [LARGE SCALE GENOMIC DNA]</scope>
    <source>
        <strain evidence="10">STM 196</strain>
    </source>
</reference>
<dbReference type="PANTHER" id="PTHR30472">
    <property type="entry name" value="FERRIC ENTEROBACTIN TRANSPORT SYSTEM PERMEASE PROTEIN"/>
    <property type="match status" value="1"/>
</dbReference>
<dbReference type="AlphaFoldDB" id="A0A2P7BP18"/>
<feature type="transmembrane region" description="Helical" evidence="8">
    <location>
        <begin position="632"/>
        <end position="655"/>
    </location>
</feature>
<evidence type="ECO:0000256" key="3">
    <source>
        <dbReference type="ARBA" id="ARBA00022448"/>
    </source>
</evidence>
<feature type="transmembrane region" description="Helical" evidence="8">
    <location>
        <begin position="424"/>
        <end position="443"/>
    </location>
</feature>
<evidence type="ECO:0000256" key="7">
    <source>
        <dbReference type="ARBA" id="ARBA00023136"/>
    </source>
</evidence>
<feature type="transmembrane region" description="Helical" evidence="8">
    <location>
        <begin position="272"/>
        <end position="290"/>
    </location>
</feature>
<evidence type="ECO:0000256" key="6">
    <source>
        <dbReference type="ARBA" id="ARBA00022989"/>
    </source>
</evidence>
<dbReference type="InterPro" id="IPR037294">
    <property type="entry name" value="ABC_BtuC-like"/>
</dbReference>
<feature type="transmembrane region" description="Helical" evidence="8">
    <location>
        <begin position="478"/>
        <end position="500"/>
    </location>
</feature>
<comment type="caution">
    <text evidence="9">The sequence shown here is derived from an EMBL/GenBank/DDBJ whole genome shotgun (WGS) entry which is preliminary data.</text>
</comment>
<dbReference type="Gene3D" id="1.10.3470.10">
    <property type="entry name" value="ABC transporter involved in vitamin B12 uptake, BtuC"/>
    <property type="match status" value="2"/>
</dbReference>
<feature type="transmembrane region" description="Helical" evidence="8">
    <location>
        <begin position="394"/>
        <end position="412"/>
    </location>
</feature>
<proteinExistence type="inferred from homology"/>
<evidence type="ECO:0000256" key="1">
    <source>
        <dbReference type="ARBA" id="ARBA00004651"/>
    </source>
</evidence>
<protein>
    <submittedName>
        <fullName evidence="9">Fe(3+)-hydroxamate ABC transporter permease FhuB</fullName>
    </submittedName>
</protein>
<feature type="transmembrane region" description="Helical" evidence="8">
    <location>
        <begin position="521"/>
        <end position="544"/>
    </location>
</feature>
<evidence type="ECO:0000256" key="5">
    <source>
        <dbReference type="ARBA" id="ARBA00022692"/>
    </source>
</evidence>
<feature type="transmembrane region" description="Helical" evidence="8">
    <location>
        <begin position="450"/>
        <end position="472"/>
    </location>
</feature>
<dbReference type="SUPFAM" id="SSF81345">
    <property type="entry name" value="ABC transporter involved in vitamin B12 uptake, BtuC"/>
    <property type="match status" value="2"/>
</dbReference>
<sequence>MRYVTAHPSFATALLWCLAAAITAINLGPLIGSTGVSAFFSMPSAGDSQAVLLHYSLLPRLAMSCVCGFALGLSGVLFQHVLRNPLASPSTLGVEAGAQLALGVAMLWFPALLGWSRDTATAFGGFAAMAVVFAVAWRFKFQPVTVILTGLVTGLYCTAIVTLLTLMNDHYLSGLFVWGGGSLNQNDWRAVSGLFPKVIGCSILALLLVRQLGVLTLGEAAQGIGIKLQFVRAAALFVAVALTTFTVSAVGVIGFLGLAAPAIARAVGARRINTRLIVAPLIGAALLIIVDQIMQVYTAKTGSYVPTGAATALIGMPVLLLVMMKRGGSLQTAVQGRLSPTTIRRPLLLITALAGLVLAVALVTIFVGRGVDGSWISHTGATLKSVLPWRLPRLVAATSAGIMLALAGSLLQRLTGNAMASPEVLGVSAGTAFGLLCVLFVVAEPTIGDRLIGGLVGAATVLGILFAMSRTAHSGNQFLILGVSLGAFLTALISVVLASGDPRALSLISWMAGSTYGVSSTMSLIILILAIVGAISVTLLVRPLQQFALGDVSAHSHGVDVKKLQILILGIGALLTAVATLIVGPLSFVGLMAPHLAQRLGLTRGLPHLMGSALSGALLMATADFIGRTIYFPWQLPTGLVATLLGGPVFAVLLIRGRRLSTRH</sequence>
<comment type="subcellular location">
    <subcellularLocation>
        <location evidence="1">Cell membrane</location>
        <topology evidence="1">Multi-pass membrane protein</topology>
    </subcellularLocation>
</comment>
<feature type="transmembrane region" description="Helical" evidence="8">
    <location>
        <begin position="230"/>
        <end position="260"/>
    </location>
</feature>
<evidence type="ECO:0000256" key="2">
    <source>
        <dbReference type="ARBA" id="ARBA00007935"/>
    </source>
</evidence>
<dbReference type="InterPro" id="IPR000522">
    <property type="entry name" value="ABC_transptr_permease_BtuC"/>
</dbReference>
<feature type="transmembrane region" description="Helical" evidence="8">
    <location>
        <begin position="90"/>
        <end position="113"/>
    </location>
</feature>
<evidence type="ECO:0000256" key="4">
    <source>
        <dbReference type="ARBA" id="ARBA00022475"/>
    </source>
</evidence>
<gene>
    <name evidence="9" type="ORF">CU102_14885</name>
</gene>
<dbReference type="Proteomes" id="UP000241444">
    <property type="component" value="Unassembled WGS sequence"/>
</dbReference>
<dbReference type="GO" id="GO:0022857">
    <property type="term" value="F:transmembrane transporter activity"/>
    <property type="evidence" value="ECO:0007669"/>
    <property type="project" value="InterPro"/>
</dbReference>
<keyword evidence="4" id="KW-1003">Cell membrane</keyword>
<dbReference type="Pfam" id="PF01032">
    <property type="entry name" value="FecCD"/>
    <property type="match status" value="2"/>
</dbReference>
<evidence type="ECO:0000256" key="8">
    <source>
        <dbReference type="SAM" id="Phobius"/>
    </source>
</evidence>
<organism evidence="9 10">
    <name type="scientific">Phyllobacterium brassicacearum</name>
    <dbReference type="NCBI Taxonomy" id="314235"/>
    <lineage>
        <taxon>Bacteria</taxon>
        <taxon>Pseudomonadati</taxon>
        <taxon>Pseudomonadota</taxon>
        <taxon>Alphaproteobacteria</taxon>
        <taxon>Hyphomicrobiales</taxon>
        <taxon>Phyllobacteriaceae</taxon>
        <taxon>Phyllobacterium</taxon>
    </lineage>
</organism>
<keyword evidence="6 8" id="KW-1133">Transmembrane helix</keyword>
<dbReference type="EMBL" id="PGGO01000010">
    <property type="protein sequence ID" value="PSH68202.1"/>
    <property type="molecule type" value="Genomic_DNA"/>
</dbReference>
<keyword evidence="7 8" id="KW-0472">Membrane</keyword>
<keyword evidence="10" id="KW-1185">Reference proteome</keyword>
<keyword evidence="5 8" id="KW-0812">Transmembrane</keyword>
<comment type="similarity">
    <text evidence="2">Belongs to the binding-protein-dependent transport system permease family. FecCD subfamily.</text>
</comment>
<keyword evidence="3" id="KW-0813">Transport</keyword>
<feature type="transmembrane region" description="Helical" evidence="8">
    <location>
        <begin position="564"/>
        <end position="593"/>
    </location>
</feature>
<dbReference type="NCBIfam" id="NF007866">
    <property type="entry name" value="PRK10577.1-2"/>
    <property type="match status" value="1"/>
</dbReference>
<dbReference type="PANTHER" id="PTHR30472:SF37">
    <property type="entry name" value="FE(3+) DICITRATE TRANSPORT SYSTEM PERMEASE PROTEIN FECD-RELATED"/>
    <property type="match status" value="1"/>
</dbReference>
<evidence type="ECO:0000313" key="9">
    <source>
        <dbReference type="EMBL" id="PSH68202.1"/>
    </source>
</evidence>
<feature type="transmembrane region" description="Helical" evidence="8">
    <location>
        <begin position="57"/>
        <end position="78"/>
    </location>
</feature>
<evidence type="ECO:0000313" key="10">
    <source>
        <dbReference type="Proteomes" id="UP000241444"/>
    </source>
</evidence>
<feature type="transmembrane region" description="Helical" evidence="8">
    <location>
        <begin position="119"/>
        <end position="137"/>
    </location>
</feature>
<accession>A0A2P7BP18</accession>
<dbReference type="RefSeq" id="WP_106711888.1">
    <property type="nucleotide sequence ID" value="NZ_PGGO01000010.1"/>
</dbReference>
<dbReference type="CDD" id="cd06550">
    <property type="entry name" value="TM_ABC_iron-siderophores_like"/>
    <property type="match status" value="2"/>
</dbReference>
<name>A0A2P7BP18_9HYPH</name>
<feature type="transmembrane region" description="Helical" evidence="8">
    <location>
        <begin position="347"/>
        <end position="368"/>
    </location>
</feature>
<dbReference type="OrthoDB" id="9811721at2"/>